<dbReference type="PANTHER" id="PTHR48067">
    <property type="entry name" value="GPI-ANCHOR TRANSAMIDASE"/>
    <property type="match status" value="1"/>
</dbReference>
<keyword evidence="7" id="KW-1185">Reference proteome</keyword>
<evidence type="ECO:0000313" key="6">
    <source>
        <dbReference type="EMBL" id="EFN57492.1"/>
    </source>
</evidence>
<dbReference type="PANTHER" id="PTHR48067:SF1">
    <property type="entry name" value="GPI-ANCHOR TRANSAMIDASE"/>
    <property type="match status" value="1"/>
</dbReference>
<evidence type="ECO:0000256" key="5">
    <source>
        <dbReference type="SAM" id="SignalP"/>
    </source>
</evidence>
<dbReference type="UniPathway" id="UPA00196"/>
<dbReference type="Gene3D" id="3.40.50.1460">
    <property type="match status" value="1"/>
</dbReference>
<organism evidence="7">
    <name type="scientific">Chlorella variabilis</name>
    <name type="common">Green alga</name>
    <dbReference type="NCBI Taxonomy" id="554065"/>
    <lineage>
        <taxon>Eukaryota</taxon>
        <taxon>Viridiplantae</taxon>
        <taxon>Chlorophyta</taxon>
        <taxon>core chlorophytes</taxon>
        <taxon>Trebouxiophyceae</taxon>
        <taxon>Chlorellales</taxon>
        <taxon>Chlorellaceae</taxon>
        <taxon>Chlorella clade</taxon>
        <taxon>Chlorella</taxon>
    </lineage>
</organism>
<dbReference type="OMA" id="EEGACKC"/>
<dbReference type="InterPro" id="IPR028361">
    <property type="entry name" value="GPI_transamidase"/>
</dbReference>
<dbReference type="Pfam" id="PF01650">
    <property type="entry name" value="Peptidase_C13"/>
    <property type="match status" value="1"/>
</dbReference>
<evidence type="ECO:0000256" key="1">
    <source>
        <dbReference type="ARBA" id="ARBA00004687"/>
    </source>
</evidence>
<feature type="signal peptide" evidence="5">
    <location>
        <begin position="1"/>
        <end position="26"/>
    </location>
</feature>
<dbReference type="MEROPS" id="C13.005"/>
<dbReference type="RefSeq" id="XP_005849594.1">
    <property type="nucleotide sequence ID" value="XM_005849532.1"/>
</dbReference>
<dbReference type="GeneID" id="17357066"/>
<proteinExistence type="inferred from homology"/>
<evidence type="ECO:0000313" key="7">
    <source>
        <dbReference type="Proteomes" id="UP000008141"/>
    </source>
</evidence>
<evidence type="ECO:0000256" key="2">
    <source>
        <dbReference type="ARBA" id="ARBA00009941"/>
    </source>
</evidence>
<comment type="similarity">
    <text evidence="2">Belongs to the peptidase C13 family.</text>
</comment>
<evidence type="ECO:0000256" key="3">
    <source>
        <dbReference type="ARBA" id="ARBA00022502"/>
    </source>
</evidence>
<dbReference type="OrthoDB" id="192611at2759"/>
<feature type="chain" id="PRO_5003156236" description="GPI-anchor transamidase" evidence="5">
    <location>
        <begin position="27"/>
        <end position="421"/>
    </location>
</feature>
<evidence type="ECO:0008006" key="8">
    <source>
        <dbReference type="Google" id="ProtNLM"/>
    </source>
</evidence>
<reference evidence="6 7" key="1">
    <citation type="journal article" date="2010" name="Plant Cell">
        <title>The Chlorella variabilis NC64A genome reveals adaptation to photosymbiosis, coevolution with viruses, and cryptic sex.</title>
        <authorList>
            <person name="Blanc G."/>
            <person name="Duncan G."/>
            <person name="Agarkova I."/>
            <person name="Borodovsky M."/>
            <person name="Gurnon J."/>
            <person name="Kuo A."/>
            <person name="Lindquist E."/>
            <person name="Lucas S."/>
            <person name="Pangilinan J."/>
            <person name="Polle J."/>
            <person name="Salamov A."/>
            <person name="Terry A."/>
            <person name="Yamada T."/>
            <person name="Dunigan D.D."/>
            <person name="Grigoriev I.V."/>
            <person name="Claverie J.M."/>
            <person name="Van Etten J.L."/>
        </authorList>
    </citation>
    <scope>NUCLEOTIDE SEQUENCE [LARGE SCALE GENOMIC DNA]</scope>
    <source>
        <strain evidence="6 7">NC64A</strain>
    </source>
</reference>
<dbReference type="AlphaFoldDB" id="E1Z9C4"/>
<name>E1Z9C4_CHLVA</name>
<dbReference type="GO" id="GO:0042765">
    <property type="term" value="C:GPI-anchor transamidase complex"/>
    <property type="evidence" value="ECO:0007669"/>
    <property type="project" value="InterPro"/>
</dbReference>
<dbReference type="PRINTS" id="PR00776">
    <property type="entry name" value="HEMOGLOBNASE"/>
</dbReference>
<keyword evidence="4 5" id="KW-0732">Signal</keyword>
<dbReference type="EMBL" id="GL433839">
    <property type="protein sequence ID" value="EFN57492.1"/>
    <property type="molecule type" value="Genomic_DNA"/>
</dbReference>
<comment type="pathway">
    <text evidence="1">Glycolipid biosynthesis; glycosylphosphatidylinositol-anchor biosynthesis.</text>
</comment>
<dbReference type="Proteomes" id="UP000008141">
    <property type="component" value="Unassembled WGS sequence"/>
</dbReference>
<dbReference type="FunCoup" id="E1Z9C4">
    <property type="interactions" value="1576"/>
</dbReference>
<dbReference type="GO" id="GO:0006506">
    <property type="term" value="P:GPI anchor biosynthetic process"/>
    <property type="evidence" value="ECO:0007669"/>
    <property type="project" value="UniProtKB-UniPathway"/>
</dbReference>
<accession>E1Z9C4</accession>
<dbReference type="KEGG" id="cvr:CHLNCDRAFT_34727"/>
<dbReference type="STRING" id="554065.E1Z9C4"/>
<keyword evidence="3" id="KW-0337">GPI-anchor biosynthesis</keyword>
<evidence type="ECO:0000256" key="4">
    <source>
        <dbReference type="ARBA" id="ARBA00022729"/>
    </source>
</evidence>
<protein>
    <recommendedName>
        <fullName evidence="8">GPI-anchor transamidase</fullName>
    </recommendedName>
</protein>
<gene>
    <name evidence="6" type="ORF">CHLNCDRAFT_34727</name>
</gene>
<sequence>MGNKAGALLAGRLLLALLCVVRNGAAMSGPSDTWAVIISSSRFWLNYRHSSNALGVYQAVRRLGIPDSRIILMLAEQPACSPRNVHPGQLYLAPGAGAAAGGSSGAMLNLLSGDAEVDYRGREVSVDSVLRVLTGRHPPGTPASKRLRSGPASRVLLYLTGHGGDEFLKFHDEEELLAADIAGAVHQMAAAGRYGELLLVADTCQASTLYGRIAAAAAPNVLAVASSKLGQSSYAHHIDPVVGQHVVDQLSFHLHQFLSGSGPGPSPSLQQLLDYLGAQRLSSEVQVRTDLSPRHPARVAVTDFFGAAMPGAPAAGGASPAPVGCVGAGAEGSRAAAALLQLAAQQQRGHGTAAAARQGQQQCWHQHQHRQQLLPLWQQLEAAGGSSDAASWLVAGRGTEAAVVAAAWAIAVVLLRVLLQY</sequence>
<dbReference type="eggNOG" id="KOG1349">
    <property type="taxonomic scope" value="Eukaryota"/>
</dbReference>
<dbReference type="GO" id="GO:0006508">
    <property type="term" value="P:proteolysis"/>
    <property type="evidence" value="ECO:0007669"/>
    <property type="project" value="InterPro"/>
</dbReference>
<dbReference type="InterPro" id="IPR001096">
    <property type="entry name" value="Peptidase_C13"/>
</dbReference>
<dbReference type="GO" id="GO:0003923">
    <property type="term" value="F:GPI-anchor transamidase activity"/>
    <property type="evidence" value="ECO:0007669"/>
    <property type="project" value="InterPro"/>
</dbReference>
<dbReference type="GO" id="GO:0016255">
    <property type="term" value="P:attachment of GPI anchor to protein"/>
    <property type="evidence" value="ECO:0007669"/>
    <property type="project" value="InterPro"/>
</dbReference>
<dbReference type="InParanoid" id="E1Z9C4"/>